<dbReference type="PROSITE" id="PS50206">
    <property type="entry name" value="RHODANESE_3"/>
    <property type="match status" value="1"/>
</dbReference>
<evidence type="ECO:0000256" key="1">
    <source>
        <dbReference type="SAM" id="SignalP"/>
    </source>
</evidence>
<name>A0AAX1UR08_CERSP</name>
<evidence type="ECO:0000313" key="4">
    <source>
        <dbReference type="Proteomes" id="UP000266305"/>
    </source>
</evidence>
<dbReference type="RefSeq" id="WP_118999259.1">
    <property type="nucleotide sequence ID" value="NZ_CM125964.1"/>
</dbReference>
<dbReference type="AlphaFoldDB" id="A0AAX1UR08"/>
<proteinExistence type="predicted"/>
<reference evidence="3 4" key="1">
    <citation type="submission" date="2018-08" db="EMBL/GenBank/DDBJ databases">
        <title>Draft genome sequence of Rhodobacter sphaeroides FY.</title>
        <authorList>
            <person name="Rayyan A."/>
            <person name="Meyer T.E."/>
            <person name="Kyndt J.A."/>
        </authorList>
    </citation>
    <scope>NUCLEOTIDE SEQUENCE [LARGE SCALE GENOMIC DNA]</scope>
    <source>
        <strain evidence="3 4">FY</strain>
    </source>
</reference>
<dbReference type="CDD" id="cd00158">
    <property type="entry name" value="RHOD"/>
    <property type="match status" value="1"/>
</dbReference>
<dbReference type="InterPro" id="IPR001763">
    <property type="entry name" value="Rhodanese-like_dom"/>
</dbReference>
<feature type="domain" description="Rhodanese" evidence="2">
    <location>
        <begin position="86"/>
        <end position="169"/>
    </location>
</feature>
<feature type="signal peptide" evidence="1">
    <location>
        <begin position="1"/>
        <end position="17"/>
    </location>
</feature>
<dbReference type="Proteomes" id="UP000266305">
    <property type="component" value="Unassembled WGS sequence"/>
</dbReference>
<gene>
    <name evidence="3" type="ORF">D1114_02805</name>
</gene>
<accession>A0AAX1UR08</accession>
<dbReference type="InterPro" id="IPR036873">
    <property type="entry name" value="Rhodanese-like_dom_sf"/>
</dbReference>
<feature type="chain" id="PRO_5043858476" evidence="1">
    <location>
        <begin position="18"/>
        <end position="175"/>
    </location>
</feature>
<organism evidence="3 4">
    <name type="scientific">Cereibacter sphaeroides</name>
    <name type="common">Rhodobacter sphaeroides</name>
    <dbReference type="NCBI Taxonomy" id="1063"/>
    <lineage>
        <taxon>Bacteria</taxon>
        <taxon>Pseudomonadati</taxon>
        <taxon>Pseudomonadota</taxon>
        <taxon>Alphaproteobacteria</taxon>
        <taxon>Rhodobacterales</taxon>
        <taxon>Paracoccaceae</taxon>
        <taxon>Cereibacter</taxon>
    </lineage>
</organism>
<dbReference type="EMBL" id="QWGP01000002">
    <property type="protein sequence ID" value="RHZ98163.1"/>
    <property type="molecule type" value="Genomic_DNA"/>
</dbReference>
<dbReference type="InterPro" id="IPR022376">
    <property type="entry name" value="PQQ_CXXCW"/>
</dbReference>
<sequence>MRIAAALLWCLAAPALAGVPEPEGFRGEPYRAEVPATVMGRPGLSPEEAEALHAQGVPFLDVLPHAARPEGLPEGTVWREKPHLTIPGATWLPNTGYEALAEPDAAYLRQGLERATGGDPEADVVVFCKRECWMSWNVAKRAMEWGYSGIHWFPGGVEAWQDLGGDLEEVQPAPR</sequence>
<evidence type="ECO:0000259" key="2">
    <source>
        <dbReference type="PROSITE" id="PS50206"/>
    </source>
</evidence>
<dbReference type="NCBIfam" id="TIGR03865">
    <property type="entry name" value="PQQ_CXXCW"/>
    <property type="match status" value="1"/>
</dbReference>
<evidence type="ECO:0000313" key="3">
    <source>
        <dbReference type="EMBL" id="RHZ98163.1"/>
    </source>
</evidence>
<comment type="caution">
    <text evidence="3">The sequence shown here is derived from an EMBL/GenBank/DDBJ whole genome shotgun (WGS) entry which is preliminary data.</text>
</comment>
<keyword evidence="1" id="KW-0732">Signal</keyword>
<dbReference type="Gene3D" id="3.40.250.10">
    <property type="entry name" value="Rhodanese-like domain"/>
    <property type="match status" value="1"/>
</dbReference>
<protein>
    <submittedName>
        <fullName evidence="3">PQQ-dependent catabolism-associated CXXCW motif protein</fullName>
    </submittedName>
</protein>
<dbReference type="Pfam" id="PF00581">
    <property type="entry name" value="Rhodanese"/>
    <property type="match status" value="1"/>
</dbReference>
<dbReference type="SUPFAM" id="SSF52821">
    <property type="entry name" value="Rhodanese/Cell cycle control phosphatase"/>
    <property type="match status" value="1"/>
</dbReference>